<dbReference type="PATRIC" id="fig|1179773.3.peg.5539"/>
<dbReference type="AlphaFoldDB" id="K0K7W9"/>
<reference evidence="1 2" key="1">
    <citation type="journal article" date="2012" name="BMC Genomics">
        <title>Complete genome sequence of Saccharothrix espanaensis DSM 44229T and comparison to the other completely sequenced Pseudonocardiaceae.</title>
        <authorList>
            <person name="Strobel T."/>
            <person name="Al-Dilaimi A."/>
            <person name="Blom J."/>
            <person name="Gessner A."/>
            <person name="Kalinowski J."/>
            <person name="Luzhetska M."/>
            <person name="Puhler A."/>
            <person name="Szczepanowski R."/>
            <person name="Bechthold A."/>
            <person name="Ruckert C."/>
        </authorList>
    </citation>
    <scope>NUCLEOTIDE SEQUENCE [LARGE SCALE GENOMIC DNA]</scope>
    <source>
        <strain evidence="2">ATCC 51144 / DSM 44229 / JCM 9112 / NBRC 15066 / NRRL 15764</strain>
    </source>
</reference>
<accession>K0K7W9</accession>
<keyword evidence="2" id="KW-1185">Reference proteome</keyword>
<dbReference type="eggNOG" id="ENOG502ZRTN">
    <property type="taxonomic scope" value="Bacteria"/>
</dbReference>
<evidence type="ECO:0000313" key="2">
    <source>
        <dbReference type="Proteomes" id="UP000006281"/>
    </source>
</evidence>
<dbReference type="KEGG" id="sesp:BN6_54940"/>
<evidence type="ECO:0008006" key="3">
    <source>
        <dbReference type="Google" id="ProtNLM"/>
    </source>
</evidence>
<dbReference type="EMBL" id="HE804045">
    <property type="protein sequence ID" value="CCH32753.1"/>
    <property type="molecule type" value="Genomic_DNA"/>
</dbReference>
<dbReference type="Proteomes" id="UP000006281">
    <property type="component" value="Chromosome"/>
</dbReference>
<organism evidence="1 2">
    <name type="scientific">Saccharothrix espanaensis (strain ATCC 51144 / DSM 44229 / JCM 9112 / NBRC 15066 / NRRL 15764)</name>
    <dbReference type="NCBI Taxonomy" id="1179773"/>
    <lineage>
        <taxon>Bacteria</taxon>
        <taxon>Bacillati</taxon>
        <taxon>Actinomycetota</taxon>
        <taxon>Actinomycetes</taxon>
        <taxon>Pseudonocardiales</taxon>
        <taxon>Pseudonocardiaceae</taxon>
        <taxon>Saccharothrix</taxon>
    </lineage>
</organism>
<dbReference type="GO" id="GO:0004658">
    <property type="term" value="F:propionyl-CoA carboxylase activity"/>
    <property type="evidence" value="ECO:0007669"/>
    <property type="project" value="InterPro"/>
</dbReference>
<dbReference type="Pfam" id="PF13822">
    <property type="entry name" value="ACC_epsilon"/>
    <property type="match status" value="1"/>
</dbReference>
<name>K0K7W9_SACES</name>
<dbReference type="GO" id="GO:0003989">
    <property type="term" value="F:acetyl-CoA carboxylase activity"/>
    <property type="evidence" value="ECO:0007669"/>
    <property type="project" value="InterPro"/>
</dbReference>
<dbReference type="InterPro" id="IPR032716">
    <property type="entry name" value="ACC_epsilon"/>
</dbReference>
<protein>
    <recommendedName>
        <fullName evidence="3">Acyl-CoA carboxylase subunit epsilon</fullName>
    </recommendedName>
</protein>
<gene>
    <name evidence="1" type="ordered locus">BN6_54940</name>
</gene>
<sequence>MQGAFVELRCVADRIPEVLVEKLVRVLGGSLVDDELAALTAVLLARTSPNVATAPVPDHIPCAHWCRAERVTAYRSPSSWQ</sequence>
<dbReference type="HOGENOM" id="CLU_175330_3_0_11"/>
<evidence type="ECO:0000313" key="1">
    <source>
        <dbReference type="EMBL" id="CCH32753.1"/>
    </source>
</evidence>
<proteinExistence type="predicted"/>
<dbReference type="STRING" id="1179773.BN6_54940"/>